<dbReference type="AlphaFoldDB" id="A0A9W6WL34"/>
<evidence type="ECO:0000313" key="2">
    <source>
        <dbReference type="Proteomes" id="UP001165121"/>
    </source>
</evidence>
<dbReference type="Proteomes" id="UP001165121">
    <property type="component" value="Unassembled WGS sequence"/>
</dbReference>
<dbReference type="EMBL" id="BSXT01000100">
    <property type="protein sequence ID" value="GMF17565.1"/>
    <property type="molecule type" value="Genomic_DNA"/>
</dbReference>
<evidence type="ECO:0000313" key="1">
    <source>
        <dbReference type="EMBL" id="GMF17565.1"/>
    </source>
</evidence>
<proteinExistence type="predicted"/>
<keyword evidence="2" id="KW-1185">Reference proteome</keyword>
<name>A0A9W6WL34_9STRA</name>
<comment type="caution">
    <text evidence="1">The sequence shown here is derived from an EMBL/GenBank/DDBJ whole genome shotgun (WGS) entry which is preliminary data.</text>
</comment>
<organism evidence="1 2">
    <name type="scientific">Phytophthora fragariaefolia</name>
    <dbReference type="NCBI Taxonomy" id="1490495"/>
    <lineage>
        <taxon>Eukaryota</taxon>
        <taxon>Sar</taxon>
        <taxon>Stramenopiles</taxon>
        <taxon>Oomycota</taxon>
        <taxon>Peronosporomycetes</taxon>
        <taxon>Peronosporales</taxon>
        <taxon>Peronosporaceae</taxon>
        <taxon>Phytophthora</taxon>
    </lineage>
</organism>
<reference evidence="1" key="1">
    <citation type="submission" date="2023-04" db="EMBL/GenBank/DDBJ databases">
        <title>Phytophthora fragariaefolia NBRC 109709.</title>
        <authorList>
            <person name="Ichikawa N."/>
            <person name="Sato H."/>
            <person name="Tonouchi N."/>
        </authorList>
    </citation>
    <scope>NUCLEOTIDE SEQUENCE</scope>
    <source>
        <strain evidence="1">NBRC 109709</strain>
    </source>
</reference>
<accession>A0A9W6WL34</accession>
<sequence length="114" mass="12902">MKKTWESIDSIYLRKMNSKIHQKVQPKIIAKWNKDNKGPLILFQMTVSKTHPGIPRRQRIVMVSAAGTDSVRNIKGIGLRTSRLLSDHEINTIDDLANEIKLQANAKAANSKLQ</sequence>
<gene>
    <name evidence="1" type="ORF">Pfra01_000126000</name>
</gene>
<dbReference type="OrthoDB" id="91108at2759"/>
<protein>
    <submittedName>
        <fullName evidence="1">Unnamed protein product</fullName>
    </submittedName>
</protein>